<evidence type="ECO:0000256" key="1">
    <source>
        <dbReference type="SAM" id="SignalP"/>
    </source>
</evidence>
<dbReference type="HOGENOM" id="CLU_436075_0_0_14"/>
<dbReference type="STRING" id="1276246.SCULI_v1c06540"/>
<keyword evidence="3" id="KW-1185">Reference proteome</keyword>
<dbReference type="EMBL" id="CP006681">
    <property type="protein sequence ID" value="AHI52995.1"/>
    <property type="molecule type" value="Genomic_DNA"/>
</dbReference>
<accession>W6A7Y2</accession>
<dbReference type="AlphaFoldDB" id="W6A7Y2"/>
<dbReference type="InterPro" id="IPR054816">
    <property type="entry name" value="Lipoprotein_mollicutes-type_CS"/>
</dbReference>
<evidence type="ECO:0000313" key="3">
    <source>
        <dbReference type="Proteomes" id="UP000019267"/>
    </source>
</evidence>
<organism evidence="2 3">
    <name type="scientific">Spiroplasma culicicola AES-1</name>
    <dbReference type="NCBI Taxonomy" id="1276246"/>
    <lineage>
        <taxon>Bacteria</taxon>
        <taxon>Bacillati</taxon>
        <taxon>Mycoplasmatota</taxon>
        <taxon>Mollicutes</taxon>
        <taxon>Entomoplasmatales</taxon>
        <taxon>Spiroplasmataceae</taxon>
        <taxon>Spiroplasma</taxon>
    </lineage>
</organism>
<keyword evidence="1" id="KW-0732">Signal</keyword>
<dbReference type="NCBIfam" id="NF038029">
    <property type="entry name" value="LP_plasma"/>
    <property type="match status" value="1"/>
</dbReference>
<feature type="chain" id="PRO_5004875719" description="Lipoprotein" evidence="1">
    <location>
        <begin position="24"/>
        <end position="610"/>
    </location>
</feature>
<feature type="signal peptide" evidence="1">
    <location>
        <begin position="1"/>
        <end position="23"/>
    </location>
</feature>
<sequence>MKKLISLLGSLSLVATSSVTVLACSSGPKDNNGDDNTSEINKLIEEFLKDLNLTTDNYWKEINNNFFDVTTNSNSLFTFLNQKTITDLVDKNQGEAVKGDVLSESDKKYLVSDINKIMASDKMKKYFEDNINKEKYALIIEGLDFYSGFEPDWSSLEINYTNDNILKDESESNFISYVSLNLNLKFKYFDSNNQETEYSLLKRFIFTLTSNEILVDSIQNLEKNITNDYYLKGGDYSWIDANNFGYENKKDLANIFTPTNIEFKKIYEDNPNFKNNIIDFMKINYFKEISTVPLAFTGDIIFDQYISNDYLKAEAAVESNWANEADLKLYNSIFSKLEKNQTGFLFDEESSLNSDLYNYLNNNYIRYYNSYNSRNKSVLEQMETELDEQLVESKQIAFENSISNGEVKLKGLSIEVNNSYIHPINDLSIFISIAISNDETKEIREDYRKSYLFGAMYYNLELGIEAFQNVFDIKTREEKSYNKLPVARFSGQGISSSGELDNIWNDISVSGHQFPTMLNDSISLKNKNLIKHRDVLLEQGKQNIYNWSITANTNTMMKVTDTGVINDGWYYSGDSNITWNFRQNFINVNFKIENVWRTRNLTIIEKAQKD</sequence>
<name>W6A7Y2_9MOLU</name>
<dbReference type="OrthoDB" id="387107at2"/>
<dbReference type="PROSITE" id="PS51257">
    <property type="entry name" value="PROKAR_LIPOPROTEIN"/>
    <property type="match status" value="1"/>
</dbReference>
<dbReference type="KEGG" id="scq:SCULI_v1c06540"/>
<gene>
    <name evidence="2" type="ORF">SCULI_v1c06540</name>
</gene>
<dbReference type="Proteomes" id="UP000019267">
    <property type="component" value="Chromosome"/>
</dbReference>
<protein>
    <recommendedName>
        <fullName evidence="4">Lipoprotein</fullName>
    </recommendedName>
</protein>
<reference evidence="2 3" key="1">
    <citation type="journal article" date="2014" name="Genome Biol. Evol.">
        <title>Molecular evolution of the substrate utilization strategies and putative virulence factors in mosquito-associated Spiroplasma species.</title>
        <authorList>
            <person name="Chang T.H."/>
            <person name="Lo W.S."/>
            <person name="Ku C."/>
            <person name="Chen L.L."/>
            <person name="Kuo C.H."/>
        </authorList>
    </citation>
    <scope>NUCLEOTIDE SEQUENCE [LARGE SCALE GENOMIC DNA]</scope>
    <source>
        <strain evidence="2">AES-1</strain>
    </source>
</reference>
<proteinExistence type="predicted"/>
<evidence type="ECO:0000313" key="2">
    <source>
        <dbReference type="EMBL" id="AHI52995.1"/>
    </source>
</evidence>
<dbReference type="RefSeq" id="WP_025363228.1">
    <property type="nucleotide sequence ID" value="NZ_CP006681.1"/>
</dbReference>
<dbReference type="PATRIC" id="fig|1276246.3.peg.653"/>
<evidence type="ECO:0008006" key="4">
    <source>
        <dbReference type="Google" id="ProtNLM"/>
    </source>
</evidence>